<dbReference type="SMART" id="SM00486">
    <property type="entry name" value="POLBc"/>
    <property type="match status" value="1"/>
</dbReference>
<evidence type="ECO:0000259" key="8">
    <source>
        <dbReference type="Pfam" id="PF00136"/>
    </source>
</evidence>
<dbReference type="OrthoDB" id="5807460at2"/>
<dbReference type="GO" id="GO:0003677">
    <property type="term" value="F:DNA binding"/>
    <property type="evidence" value="ECO:0007669"/>
    <property type="project" value="UniProtKB-KW"/>
</dbReference>
<evidence type="ECO:0000256" key="7">
    <source>
        <dbReference type="RuleBase" id="RU000442"/>
    </source>
</evidence>
<dbReference type="RefSeq" id="WP_014107115.1">
    <property type="nucleotide sequence ID" value="NC_016041.1"/>
</dbReference>
<evidence type="ECO:0000256" key="4">
    <source>
        <dbReference type="ARBA" id="ARBA00022932"/>
    </source>
</evidence>
<dbReference type="PRINTS" id="PR00106">
    <property type="entry name" value="DNAPOLB"/>
</dbReference>
<keyword evidence="4 7" id="KW-0239">DNA-directed DNA polymerase</keyword>
<accession>G4QEX3</accession>
<gene>
    <name evidence="10" type="ordered locus">GNIT_0082</name>
</gene>
<proteinExistence type="inferred from homology"/>
<evidence type="ECO:0000313" key="11">
    <source>
        <dbReference type="Proteomes" id="UP000009282"/>
    </source>
</evidence>
<sequence>MQVSLDGFILTARSIERYGKTYIECWFVTENGAVKATSNSQQGLFFILQDDAAEVTQLLTNNGIEHSYNSLTLKTFEHQTVGGVYFDRNNSLYKAKTLLKQLQISCFEDDVRLTERYFMERFVYGSAAFSGNQVANKSIPVELTDIQCKPSQFVPKFTVLSIDIECSEQGELFSIGLASDTDKCVLMIGESEPSEEWLVWVDNEKTLLQQFVIQVNRFDPDIIIGWNVVNFDFRLLIQRAALHRVELALGRDSQTITWRDARNEVNQGFVSMSGRVVVDGIDALKTATYHFDSFSLENVAQTLLGKGKKTENVDDRLAQIEYDFKHNKVKLARYNLQDCQLVLAIFAHTKVLDFLTLRSQLTGLELDRMGGSVAAFINLYLPKLHRAGYISPNRPKDGGLASPGGYVMSSKPGLYQHVLVLDFKSLYPSIIRTFKIDPLGLVEGLASPEEAIEGFKGAKFSRDKHFLPDIITSLWQQRDEAKKNQDAARSQAIKILMNSFYGVLGSGGCPFYDTRLASSITMRGHDIMQTTAKWIEQAGYEVIYGDTDSTFVWLNGEFSNQQAMQIGQSLALEINQKWQDNIQQTHQLDCDLEIEFETHFSQLLMPTIRGSELGSKKRYAGLKTNKDGDELIFKGLETVRSDWTQLAKEFQLKLYTMVFAGQNVQDYVLKIIRDTRLGKLDEQLIYRKRIRRRLDLYVKNVPPHVKAARLADQQNQALGKTLKYQHKTWISYVMTISGPQPIEYLSSQIDYDHYVEKQIKPIAEGILPFIDLSFENMTSQQMGLF</sequence>
<protein>
    <recommendedName>
        <fullName evidence="7">DNA polymerase</fullName>
        <ecNumber evidence="7">2.7.7.7</ecNumber>
    </recommendedName>
</protein>
<comment type="similarity">
    <text evidence="1 7">Belongs to the DNA polymerase type-B family.</text>
</comment>
<keyword evidence="2 7" id="KW-0808">Transferase</keyword>
<dbReference type="HOGENOM" id="CLU_018487_0_0_6"/>
<comment type="catalytic activity">
    <reaction evidence="6 7">
        <text>DNA(n) + a 2'-deoxyribonucleoside 5'-triphosphate = DNA(n+1) + diphosphate</text>
        <dbReference type="Rhea" id="RHEA:22508"/>
        <dbReference type="Rhea" id="RHEA-COMP:17339"/>
        <dbReference type="Rhea" id="RHEA-COMP:17340"/>
        <dbReference type="ChEBI" id="CHEBI:33019"/>
        <dbReference type="ChEBI" id="CHEBI:61560"/>
        <dbReference type="ChEBI" id="CHEBI:173112"/>
        <dbReference type="EC" id="2.7.7.7"/>
    </reaction>
</comment>
<dbReference type="GO" id="GO:0003887">
    <property type="term" value="F:DNA-directed DNA polymerase activity"/>
    <property type="evidence" value="ECO:0007669"/>
    <property type="project" value="UniProtKB-KW"/>
</dbReference>
<name>G4QEX3_GLANF</name>
<dbReference type="KEGG" id="gni:GNIT_0082"/>
<dbReference type="SUPFAM" id="SSF53098">
    <property type="entry name" value="Ribonuclease H-like"/>
    <property type="match status" value="1"/>
</dbReference>
<dbReference type="CDD" id="cd05784">
    <property type="entry name" value="DNA_polB_II_exo"/>
    <property type="match status" value="1"/>
</dbReference>
<keyword evidence="7" id="KW-0235">DNA replication</keyword>
<dbReference type="InterPro" id="IPR012337">
    <property type="entry name" value="RNaseH-like_sf"/>
</dbReference>
<evidence type="ECO:0000256" key="2">
    <source>
        <dbReference type="ARBA" id="ARBA00022679"/>
    </source>
</evidence>
<evidence type="ECO:0000256" key="3">
    <source>
        <dbReference type="ARBA" id="ARBA00022695"/>
    </source>
</evidence>
<dbReference type="PANTHER" id="PTHR10322:SF23">
    <property type="entry name" value="DNA POLYMERASE DELTA CATALYTIC SUBUNIT"/>
    <property type="match status" value="1"/>
</dbReference>
<feature type="domain" description="DNA-directed DNA polymerase family B multifunctional" evidence="8">
    <location>
        <begin position="380"/>
        <end position="760"/>
    </location>
</feature>
<evidence type="ECO:0000313" key="10">
    <source>
        <dbReference type="EMBL" id="AEP28236.1"/>
    </source>
</evidence>
<dbReference type="InterPro" id="IPR036397">
    <property type="entry name" value="RNaseH_sf"/>
</dbReference>
<dbReference type="EC" id="2.7.7.7" evidence="7"/>
<dbReference type="PROSITE" id="PS00116">
    <property type="entry name" value="DNA_POLYMERASE_B"/>
    <property type="match status" value="1"/>
</dbReference>
<evidence type="ECO:0000256" key="1">
    <source>
        <dbReference type="ARBA" id="ARBA00005755"/>
    </source>
</evidence>
<dbReference type="InterPro" id="IPR050240">
    <property type="entry name" value="DNA_pol_type-B"/>
</dbReference>
<organism evidence="10 11">
    <name type="scientific">Glaciecola nitratireducens (strain JCM 12485 / KCTC 12276 / FR1064)</name>
    <dbReference type="NCBI Taxonomy" id="1085623"/>
    <lineage>
        <taxon>Bacteria</taxon>
        <taxon>Pseudomonadati</taxon>
        <taxon>Pseudomonadota</taxon>
        <taxon>Gammaproteobacteria</taxon>
        <taxon>Alteromonadales</taxon>
        <taxon>Alteromonadaceae</taxon>
        <taxon>Brumicola</taxon>
    </lineage>
</organism>
<dbReference type="InterPro" id="IPR043502">
    <property type="entry name" value="DNA/RNA_pol_sf"/>
</dbReference>
<dbReference type="PANTHER" id="PTHR10322">
    <property type="entry name" value="DNA POLYMERASE CATALYTIC SUBUNIT"/>
    <property type="match status" value="1"/>
</dbReference>
<dbReference type="InterPro" id="IPR017964">
    <property type="entry name" value="DNA-dir_DNA_pol_B_CS"/>
</dbReference>
<dbReference type="Gene3D" id="1.10.132.60">
    <property type="entry name" value="DNA polymerase family B, C-terminal domain"/>
    <property type="match status" value="1"/>
</dbReference>
<dbReference type="InterPro" id="IPR006172">
    <property type="entry name" value="DNA-dir_DNA_pol_B"/>
</dbReference>
<dbReference type="eggNOG" id="COG0417">
    <property type="taxonomic scope" value="Bacteria"/>
</dbReference>
<dbReference type="CDD" id="cd05537">
    <property type="entry name" value="POLBc_Pol_II"/>
    <property type="match status" value="1"/>
</dbReference>
<dbReference type="AlphaFoldDB" id="G4QEX3"/>
<dbReference type="Gene3D" id="3.30.420.10">
    <property type="entry name" value="Ribonuclease H-like superfamily/Ribonuclease H"/>
    <property type="match status" value="1"/>
</dbReference>
<dbReference type="Gene3D" id="2.40.50.590">
    <property type="match status" value="1"/>
</dbReference>
<evidence type="ECO:0000256" key="5">
    <source>
        <dbReference type="ARBA" id="ARBA00023125"/>
    </source>
</evidence>
<dbReference type="Proteomes" id="UP000009282">
    <property type="component" value="Chromosome"/>
</dbReference>
<dbReference type="FunFam" id="3.90.1600.10:FF:000030">
    <property type="entry name" value="DNA polymerase II"/>
    <property type="match status" value="1"/>
</dbReference>
<dbReference type="SUPFAM" id="SSF56672">
    <property type="entry name" value="DNA/RNA polymerases"/>
    <property type="match status" value="1"/>
</dbReference>
<keyword evidence="11" id="KW-1185">Reference proteome</keyword>
<keyword evidence="3 7" id="KW-0548">Nucleotidyltransferase</keyword>
<dbReference type="GO" id="GO:0008296">
    <property type="term" value="F:3'-5'-DNA exonuclease activity"/>
    <property type="evidence" value="ECO:0007669"/>
    <property type="project" value="TreeGrafter"/>
</dbReference>
<evidence type="ECO:0000259" key="9">
    <source>
        <dbReference type="Pfam" id="PF03104"/>
    </source>
</evidence>
<feature type="domain" description="DNA-directed DNA polymerase family B exonuclease" evidence="9">
    <location>
        <begin position="105"/>
        <end position="299"/>
    </location>
</feature>
<dbReference type="Pfam" id="PF00136">
    <property type="entry name" value="DNA_pol_B"/>
    <property type="match status" value="1"/>
</dbReference>
<keyword evidence="5 7" id="KW-0238">DNA-binding</keyword>
<reference evidence="10 11" key="1">
    <citation type="journal article" date="2011" name="J. Bacteriol.">
        <title>Complete genome sequence of seawater bacterium Glaciecola nitratireducens FR1064T.</title>
        <authorList>
            <person name="Bian F."/>
            <person name="Qin Q.L."/>
            <person name="Xie B.B."/>
            <person name="Shu Y.L."/>
            <person name="Zhang X.Y."/>
            <person name="Yu Y."/>
            <person name="Chen B."/>
            <person name="Chen X.L."/>
            <person name="Zhou B.C."/>
            <person name="Zhang Y.Z."/>
        </authorList>
    </citation>
    <scope>NUCLEOTIDE SEQUENCE [LARGE SCALE GENOMIC DNA]</scope>
    <source>
        <strain evidence="11">JCM 12485 / KCTC 12276 / FR1064</strain>
    </source>
</reference>
<dbReference type="GO" id="GO:0045004">
    <property type="term" value="P:DNA replication proofreading"/>
    <property type="evidence" value="ECO:0007669"/>
    <property type="project" value="TreeGrafter"/>
</dbReference>
<dbReference type="InterPro" id="IPR006133">
    <property type="entry name" value="DNA-dir_DNA_pol_B_exonuc"/>
</dbReference>
<dbReference type="EMBL" id="CP003060">
    <property type="protein sequence ID" value="AEP28236.1"/>
    <property type="molecule type" value="Genomic_DNA"/>
</dbReference>
<dbReference type="GO" id="GO:0009432">
    <property type="term" value="P:SOS response"/>
    <property type="evidence" value="ECO:0007669"/>
    <property type="project" value="TreeGrafter"/>
</dbReference>
<dbReference type="InterPro" id="IPR023211">
    <property type="entry name" value="DNA_pol_palm_dom_sf"/>
</dbReference>
<dbReference type="NCBIfam" id="NF004421">
    <property type="entry name" value="PRK05762.1-2"/>
    <property type="match status" value="1"/>
</dbReference>
<dbReference type="InterPro" id="IPR006134">
    <property type="entry name" value="DNA-dir_DNA_pol_B_multi_dom"/>
</dbReference>
<dbReference type="GO" id="GO:0000166">
    <property type="term" value="F:nucleotide binding"/>
    <property type="evidence" value="ECO:0007669"/>
    <property type="project" value="InterPro"/>
</dbReference>
<dbReference type="STRING" id="1085623.GNIT_0082"/>
<dbReference type="InterPro" id="IPR042087">
    <property type="entry name" value="DNA_pol_B_thumb"/>
</dbReference>
<dbReference type="Pfam" id="PF03104">
    <property type="entry name" value="DNA_pol_B_exo1"/>
    <property type="match status" value="1"/>
</dbReference>
<dbReference type="Gene3D" id="3.90.1600.10">
    <property type="entry name" value="Palm domain of DNA polymerase"/>
    <property type="match status" value="2"/>
</dbReference>
<evidence type="ECO:0000256" key="6">
    <source>
        <dbReference type="ARBA" id="ARBA00049244"/>
    </source>
</evidence>